<evidence type="ECO:0000256" key="13">
    <source>
        <dbReference type="ARBA" id="ARBA00023128"/>
    </source>
</evidence>
<comment type="subcellular location">
    <subcellularLocation>
        <location evidence="1">Mitochondrion inner membrane</location>
        <topology evidence="1">Multi-pass membrane protein</topology>
    </subcellularLocation>
</comment>
<feature type="transmembrane region" description="Helical" evidence="16">
    <location>
        <begin position="80"/>
        <end position="98"/>
    </location>
</feature>
<evidence type="ECO:0000256" key="4">
    <source>
        <dbReference type="ARBA" id="ARBA00022448"/>
    </source>
</evidence>
<evidence type="ECO:0000256" key="8">
    <source>
        <dbReference type="ARBA" id="ARBA00022967"/>
    </source>
</evidence>
<sequence>MTLLKFPLISYYVFEISFHLMLDEVSLIFMGVVFVISGSVSIYSFWYMDDEKFVLRFIYLIFLFVASMLMLIMVPNLICLMLGWDGLGLVSFLLVCYYQNTKSLSAAMLTALTNRVGDVLILVCIGLLSSYGEWILYNRYNFSAFVGVSSLLMFAGSTKSAQIPFSAWLPAAMAAPTPVSSLVHSSTLVTAGVYLLMRSFWLMEPSNLTLGVLKVMSLLTMLMAGMVALLEVDFKKVIALSTLSQLGVMMFSLSMKLPYVAFFHLVTHASFKALLFVTAGCVIHSNFGTQDMRLLGKCWTELPISMSFMSVASFSLAGVPFMSGFYSKDLIIELSLMNSDTLIVYLIMMVSVSFTSWYSFRLAVSVIWGLNKSVLKSVVSKESGVLVISYFSLFFCAVFSGWVIHQKYGQVSFSTFIDSVLFGAVCLIPVFGLGGFFYCLDHSEIHMNMVWYPKLTKFVLSMWNFKLFSTQFLVMPAMKCSYKVCRSLDQGWLETLGPQGVFSCLSKASQKNQVIQSRYFLSLLMVLFFVVLLVVAIICLLSFFI</sequence>
<dbReference type="GO" id="GO:0003954">
    <property type="term" value="F:NADH dehydrogenase activity"/>
    <property type="evidence" value="ECO:0007669"/>
    <property type="project" value="TreeGrafter"/>
</dbReference>
<dbReference type="Pfam" id="PF06455">
    <property type="entry name" value="NADH5_C"/>
    <property type="match status" value="1"/>
</dbReference>
<proteinExistence type="inferred from homology"/>
<keyword evidence="13 16" id="KW-0496">Mitochondrion</keyword>
<dbReference type="GeneID" id="22974655"/>
<evidence type="ECO:0000256" key="12">
    <source>
        <dbReference type="ARBA" id="ARBA00023075"/>
    </source>
</evidence>
<feature type="domain" description="NADH:quinone oxidoreductase/Mrp antiporter transmembrane" evidence="17">
    <location>
        <begin position="76"/>
        <end position="351"/>
    </location>
</feature>
<evidence type="ECO:0000256" key="11">
    <source>
        <dbReference type="ARBA" id="ARBA00023027"/>
    </source>
</evidence>
<accession>A0A0B4U1Y2</accession>
<feature type="domain" description="NADH dehydrogenase subunit 5 C-terminal" evidence="19">
    <location>
        <begin position="358"/>
        <end position="537"/>
    </location>
</feature>
<evidence type="ECO:0000256" key="16">
    <source>
        <dbReference type="RuleBase" id="RU003404"/>
    </source>
</evidence>
<keyword evidence="6 16" id="KW-0812">Transmembrane</keyword>
<evidence type="ECO:0000256" key="7">
    <source>
        <dbReference type="ARBA" id="ARBA00022792"/>
    </source>
</evidence>
<dbReference type="GO" id="GO:0008137">
    <property type="term" value="F:NADH dehydrogenase (ubiquinone) activity"/>
    <property type="evidence" value="ECO:0007669"/>
    <property type="project" value="UniProtKB-EC"/>
</dbReference>
<dbReference type="EC" id="7.1.1.2" evidence="2 16"/>
<feature type="transmembrane region" description="Helical" evidence="16">
    <location>
        <begin position="53"/>
        <end position="74"/>
    </location>
</feature>
<dbReference type="Pfam" id="PF00361">
    <property type="entry name" value="Proton_antipo_M"/>
    <property type="match status" value="1"/>
</dbReference>
<dbReference type="GO" id="GO:0015990">
    <property type="term" value="P:electron transport coupled proton transport"/>
    <property type="evidence" value="ECO:0007669"/>
    <property type="project" value="TreeGrafter"/>
</dbReference>
<keyword evidence="11 16" id="KW-0520">NAD</keyword>
<evidence type="ECO:0000256" key="2">
    <source>
        <dbReference type="ARBA" id="ARBA00012944"/>
    </source>
</evidence>
<keyword evidence="5" id="KW-0679">Respiratory chain</keyword>
<keyword evidence="12 16" id="KW-0830">Ubiquinone</keyword>
<feature type="transmembrane region" description="Helical" evidence="16">
    <location>
        <begin position="182"/>
        <end position="202"/>
    </location>
</feature>
<evidence type="ECO:0000256" key="9">
    <source>
        <dbReference type="ARBA" id="ARBA00022982"/>
    </source>
</evidence>
<dbReference type="InterPro" id="IPR010934">
    <property type="entry name" value="NADH_DH_su5_C"/>
</dbReference>
<feature type="transmembrane region" description="Helical" evidence="16">
    <location>
        <begin position="416"/>
        <end position="440"/>
    </location>
</feature>
<keyword evidence="7" id="KW-0999">Mitochondrion inner membrane</keyword>
<dbReference type="PANTHER" id="PTHR42829">
    <property type="entry name" value="NADH-UBIQUINONE OXIDOREDUCTASE CHAIN 5"/>
    <property type="match status" value="1"/>
</dbReference>
<evidence type="ECO:0000259" key="18">
    <source>
        <dbReference type="Pfam" id="PF00662"/>
    </source>
</evidence>
<keyword evidence="10 16" id="KW-1133">Transmembrane helix</keyword>
<evidence type="ECO:0000313" key="20">
    <source>
        <dbReference type="EMBL" id="AJC00155.1"/>
    </source>
</evidence>
<feature type="domain" description="NADH-Ubiquinone oxidoreductase (complex I) chain 5 N-terminal" evidence="18">
    <location>
        <begin position="14"/>
        <end position="57"/>
    </location>
</feature>
<dbReference type="InterPro" id="IPR003945">
    <property type="entry name" value="NU5C-like"/>
</dbReference>
<evidence type="ECO:0000256" key="1">
    <source>
        <dbReference type="ARBA" id="ARBA00004448"/>
    </source>
</evidence>
<dbReference type="EMBL" id="KM655841">
    <property type="protein sequence ID" value="AJC00155.1"/>
    <property type="molecule type" value="Genomic_DNA"/>
</dbReference>
<name>A0A0B4U1Y2_PERPR</name>
<evidence type="ECO:0000256" key="6">
    <source>
        <dbReference type="ARBA" id="ARBA00022692"/>
    </source>
</evidence>
<keyword evidence="8" id="KW-1278">Translocase</keyword>
<dbReference type="InterPro" id="IPR001516">
    <property type="entry name" value="Proton_antipo_N"/>
</dbReference>
<dbReference type="GO" id="GO:0005743">
    <property type="term" value="C:mitochondrial inner membrane"/>
    <property type="evidence" value="ECO:0007669"/>
    <property type="project" value="UniProtKB-SubCell"/>
</dbReference>
<evidence type="ECO:0000259" key="19">
    <source>
        <dbReference type="Pfam" id="PF06455"/>
    </source>
</evidence>
<evidence type="ECO:0000256" key="15">
    <source>
        <dbReference type="ARBA" id="ARBA00049551"/>
    </source>
</evidence>
<dbReference type="RefSeq" id="YP_009117165.1">
    <property type="nucleotide sequence ID" value="NC_026288.1"/>
</dbReference>
<evidence type="ECO:0000259" key="17">
    <source>
        <dbReference type="Pfam" id="PF00361"/>
    </source>
</evidence>
<feature type="transmembrane region" description="Helical" evidence="16">
    <location>
        <begin position="27"/>
        <end position="46"/>
    </location>
</feature>
<geneLocation type="mitochondrion" evidence="20"/>
<dbReference type="GO" id="GO:0042773">
    <property type="term" value="P:ATP synthesis coupled electron transport"/>
    <property type="evidence" value="ECO:0007669"/>
    <property type="project" value="InterPro"/>
</dbReference>
<comment type="catalytic activity">
    <reaction evidence="15 16">
        <text>a ubiquinone + NADH + 5 H(+)(in) = a ubiquinol + NAD(+) + 4 H(+)(out)</text>
        <dbReference type="Rhea" id="RHEA:29091"/>
        <dbReference type="Rhea" id="RHEA-COMP:9565"/>
        <dbReference type="Rhea" id="RHEA-COMP:9566"/>
        <dbReference type="ChEBI" id="CHEBI:15378"/>
        <dbReference type="ChEBI" id="CHEBI:16389"/>
        <dbReference type="ChEBI" id="CHEBI:17976"/>
        <dbReference type="ChEBI" id="CHEBI:57540"/>
        <dbReference type="ChEBI" id="CHEBI:57945"/>
        <dbReference type="EC" id="7.1.1.2"/>
    </reaction>
</comment>
<feature type="transmembrane region" description="Helical" evidence="16">
    <location>
        <begin position="119"/>
        <end position="136"/>
    </location>
</feature>
<evidence type="ECO:0000256" key="5">
    <source>
        <dbReference type="ARBA" id="ARBA00022660"/>
    </source>
</evidence>
<feature type="transmembrane region" description="Helical" evidence="16">
    <location>
        <begin position="342"/>
        <end position="364"/>
    </location>
</feature>
<feature type="transmembrane region" description="Helical" evidence="16">
    <location>
        <begin position="208"/>
        <end position="230"/>
    </location>
</feature>
<gene>
    <name evidence="20" type="primary">ND5</name>
</gene>
<dbReference type="CTD" id="4540"/>
<comment type="function">
    <text evidence="16">Core subunit of the mitochondrial membrane respiratory chain NADH dehydrogenase (Complex I) which catalyzes electron transfer from NADH through the respiratory chain, using ubiquinone as an electron acceptor. Essential for the catalytic activity and assembly of complex I.</text>
</comment>
<comment type="similarity">
    <text evidence="16">Belongs to the complex I subunit 5 family.</text>
</comment>
<reference evidence="20" key="1">
    <citation type="journal article" date="2015" name="Mitochondrial DNA">
        <title>Complete mitochondrial genome of the brown mussel Perna perna (Bivalve, Mytilidae).</title>
        <authorList>
            <person name="Uliano-Silva M."/>
            <person name="Americo J."/>
            <person name="Bastos A.S."/>
            <person name="Furtado C."/>
            <person name="Rebelo M.F."/>
            <person name="Prosdocimi F."/>
        </authorList>
    </citation>
    <scope>NUCLEOTIDE SEQUENCE</scope>
</reference>
<evidence type="ECO:0000256" key="10">
    <source>
        <dbReference type="ARBA" id="ARBA00022989"/>
    </source>
</evidence>
<keyword evidence="14 16" id="KW-0472">Membrane</keyword>
<organism evidence="20">
    <name type="scientific">Perna perna</name>
    <name type="common">Brown mussel</name>
    <dbReference type="NCBI Taxonomy" id="94826"/>
    <lineage>
        <taxon>Eukaryota</taxon>
        <taxon>Metazoa</taxon>
        <taxon>Spiralia</taxon>
        <taxon>Lophotrochozoa</taxon>
        <taxon>Mollusca</taxon>
        <taxon>Bivalvia</taxon>
        <taxon>Autobranchia</taxon>
        <taxon>Pteriomorphia</taxon>
        <taxon>Mytilida</taxon>
        <taxon>Mytiloidea</taxon>
        <taxon>Mytilidae</taxon>
        <taxon>Mytilinae</taxon>
        <taxon>Perna</taxon>
    </lineage>
</organism>
<protein>
    <recommendedName>
        <fullName evidence="3 16">NADH-ubiquinone oxidoreductase chain 5</fullName>
        <ecNumber evidence="2 16">7.1.1.2</ecNumber>
    </recommendedName>
</protein>
<evidence type="ECO:0000256" key="3">
    <source>
        <dbReference type="ARBA" id="ARBA00021096"/>
    </source>
</evidence>
<dbReference type="InterPro" id="IPR001750">
    <property type="entry name" value="ND/Mrp_TM"/>
</dbReference>
<dbReference type="PANTHER" id="PTHR42829:SF2">
    <property type="entry name" value="NADH-UBIQUINONE OXIDOREDUCTASE CHAIN 5"/>
    <property type="match status" value="1"/>
</dbReference>
<dbReference type="Pfam" id="PF00662">
    <property type="entry name" value="Proton_antipo_N"/>
    <property type="match status" value="1"/>
</dbReference>
<evidence type="ECO:0000256" key="14">
    <source>
        <dbReference type="ARBA" id="ARBA00023136"/>
    </source>
</evidence>
<feature type="transmembrane region" description="Helical" evidence="16">
    <location>
        <begin position="261"/>
        <end position="283"/>
    </location>
</feature>
<dbReference type="PRINTS" id="PR01434">
    <property type="entry name" value="NADHDHGNASE5"/>
</dbReference>
<keyword evidence="9" id="KW-0249">Electron transport</keyword>
<feature type="transmembrane region" description="Helical" evidence="16">
    <location>
        <begin position="385"/>
        <end position="404"/>
    </location>
</feature>
<dbReference type="AlphaFoldDB" id="A0A0B4U1Y2"/>
<feature type="transmembrane region" description="Helical" evidence="16">
    <location>
        <begin position="304"/>
        <end position="322"/>
    </location>
</feature>
<keyword evidence="4 16" id="KW-0813">Transport</keyword>
<feature type="transmembrane region" description="Helical" evidence="16">
    <location>
        <begin position="519"/>
        <end position="544"/>
    </location>
</feature>